<evidence type="ECO:0000313" key="2">
    <source>
        <dbReference type="Proteomes" id="UP000001887"/>
    </source>
</evidence>
<dbReference type="EMBL" id="CP001848">
    <property type="protein sequence ID" value="ADB15112.1"/>
    <property type="molecule type" value="Genomic_DNA"/>
</dbReference>
<gene>
    <name evidence="1" type="ordered locus">Psta_0422</name>
</gene>
<dbReference type="Proteomes" id="UP000001887">
    <property type="component" value="Chromosome"/>
</dbReference>
<evidence type="ECO:0000313" key="1">
    <source>
        <dbReference type="EMBL" id="ADB15112.1"/>
    </source>
</evidence>
<dbReference type="HOGENOM" id="CLU_1946789_0_0_0"/>
<protein>
    <submittedName>
        <fullName evidence="1">Uncharacterized protein</fullName>
    </submittedName>
</protein>
<proteinExistence type="predicted"/>
<name>D2R381_PIRSD</name>
<dbReference type="AlphaFoldDB" id="D2R381"/>
<accession>D2R381</accession>
<organism evidence="1 2">
    <name type="scientific">Pirellula staleyi (strain ATCC 27377 / DSM 6068 / ICPB 4128)</name>
    <name type="common">Pirella staleyi</name>
    <dbReference type="NCBI Taxonomy" id="530564"/>
    <lineage>
        <taxon>Bacteria</taxon>
        <taxon>Pseudomonadati</taxon>
        <taxon>Planctomycetota</taxon>
        <taxon>Planctomycetia</taxon>
        <taxon>Pirellulales</taxon>
        <taxon>Pirellulaceae</taxon>
        <taxon>Pirellula</taxon>
    </lineage>
</organism>
<dbReference type="STRING" id="530564.Psta_0422"/>
<reference evidence="1 2" key="1">
    <citation type="journal article" date="2009" name="Stand. Genomic Sci.">
        <title>Complete genome sequence of Pirellula staleyi type strain (ATCC 27377).</title>
        <authorList>
            <person name="Clum A."/>
            <person name="Tindall B.J."/>
            <person name="Sikorski J."/>
            <person name="Ivanova N."/>
            <person name="Mavrommatis K."/>
            <person name="Lucas S."/>
            <person name="Glavina del Rio T."/>
            <person name="Nolan M."/>
            <person name="Chen F."/>
            <person name="Tice H."/>
            <person name="Pitluck S."/>
            <person name="Cheng J.F."/>
            <person name="Chertkov O."/>
            <person name="Brettin T."/>
            <person name="Han C."/>
            <person name="Detter J.C."/>
            <person name="Kuske C."/>
            <person name="Bruce D."/>
            <person name="Goodwin L."/>
            <person name="Ovchinikova G."/>
            <person name="Pati A."/>
            <person name="Mikhailova N."/>
            <person name="Chen A."/>
            <person name="Palaniappan K."/>
            <person name="Land M."/>
            <person name="Hauser L."/>
            <person name="Chang Y.J."/>
            <person name="Jeffries C.D."/>
            <person name="Chain P."/>
            <person name="Rohde M."/>
            <person name="Goker M."/>
            <person name="Bristow J."/>
            <person name="Eisen J.A."/>
            <person name="Markowitz V."/>
            <person name="Hugenholtz P."/>
            <person name="Kyrpides N.C."/>
            <person name="Klenk H.P."/>
            <person name="Lapidus A."/>
        </authorList>
    </citation>
    <scope>NUCLEOTIDE SEQUENCE [LARGE SCALE GENOMIC DNA]</scope>
    <source>
        <strain evidence="2">ATCC 27377 / DSM 6068 / ICPB 4128</strain>
    </source>
</reference>
<sequence length="129" mass="13746">MKRALEFHDSTVASVHVKESCLVVELSEAYIHESEGEPGVTAGNGYLQAATLTFSGTQTQLQSGLEGRLWDGRVSIQGELVGLLPVPLNAYGQVVAELNFETGQNLQITATGLSVTTHGEARWVEAYGG</sequence>
<dbReference type="KEGG" id="psl:Psta_0422"/>
<keyword evidence="2" id="KW-1185">Reference proteome</keyword>
<dbReference type="eggNOG" id="ENOG5033KH1">
    <property type="taxonomic scope" value="Bacteria"/>
</dbReference>